<dbReference type="GO" id="GO:0005686">
    <property type="term" value="C:U2 snRNP"/>
    <property type="evidence" value="ECO:0007669"/>
    <property type="project" value="TreeGrafter"/>
</dbReference>
<dbReference type="InterPro" id="IPR034393">
    <property type="entry name" value="TatSF1-like"/>
</dbReference>
<evidence type="ECO:0000313" key="9">
    <source>
        <dbReference type="EMBL" id="KAK8843405.1"/>
    </source>
</evidence>
<dbReference type="GO" id="GO:0003723">
    <property type="term" value="F:RNA binding"/>
    <property type="evidence" value="ECO:0007669"/>
    <property type="project" value="UniProtKB-UniRule"/>
</dbReference>
<protein>
    <recommendedName>
        <fullName evidence="8">RRM domain-containing protein</fullName>
    </recommendedName>
</protein>
<organism evidence="9 10">
    <name type="scientific">Kwoniella newhampshirensis</name>
    <dbReference type="NCBI Taxonomy" id="1651941"/>
    <lineage>
        <taxon>Eukaryota</taxon>
        <taxon>Fungi</taxon>
        <taxon>Dikarya</taxon>
        <taxon>Basidiomycota</taxon>
        <taxon>Agaricomycotina</taxon>
        <taxon>Tremellomycetes</taxon>
        <taxon>Tremellales</taxon>
        <taxon>Cryptococcaceae</taxon>
        <taxon>Kwoniella</taxon>
    </lineage>
</organism>
<proteinExistence type="inferred from homology"/>
<dbReference type="GeneID" id="92184320"/>
<dbReference type="SUPFAM" id="SSF54928">
    <property type="entry name" value="RNA-binding domain, RBD"/>
    <property type="match status" value="2"/>
</dbReference>
<dbReference type="KEGG" id="kne:92184320"/>
<evidence type="ECO:0000256" key="1">
    <source>
        <dbReference type="ARBA" id="ARBA00007747"/>
    </source>
</evidence>
<keyword evidence="10" id="KW-1185">Reference proteome</keyword>
<dbReference type="Proteomes" id="UP001388673">
    <property type="component" value="Unassembled WGS sequence"/>
</dbReference>
<feature type="domain" description="RRM" evidence="8">
    <location>
        <begin position="136"/>
        <end position="226"/>
    </location>
</feature>
<dbReference type="EMBL" id="JBCAWK010000015">
    <property type="protein sequence ID" value="KAK8843405.1"/>
    <property type="molecule type" value="Genomic_DNA"/>
</dbReference>
<dbReference type="PANTHER" id="PTHR15608:SF0">
    <property type="entry name" value="HIV TAT-SPECIFIC FACTOR 1"/>
    <property type="match status" value="1"/>
</dbReference>
<dbReference type="PROSITE" id="PS50102">
    <property type="entry name" value="RRM"/>
    <property type="match status" value="1"/>
</dbReference>
<feature type="compositionally biased region" description="Polar residues" evidence="7">
    <location>
        <begin position="92"/>
        <end position="113"/>
    </location>
</feature>
<dbReference type="GO" id="GO:0005684">
    <property type="term" value="C:U2-type spliceosomal complex"/>
    <property type="evidence" value="ECO:0007669"/>
    <property type="project" value="TreeGrafter"/>
</dbReference>
<gene>
    <name evidence="9" type="ORF">IAR55_007062</name>
</gene>
<evidence type="ECO:0000313" key="10">
    <source>
        <dbReference type="Proteomes" id="UP001388673"/>
    </source>
</evidence>
<feature type="compositionally biased region" description="Basic and acidic residues" evidence="7">
    <location>
        <begin position="225"/>
        <end position="248"/>
    </location>
</feature>
<dbReference type="RefSeq" id="XP_066799353.1">
    <property type="nucleotide sequence ID" value="XM_066950138.1"/>
</dbReference>
<evidence type="ECO:0000259" key="8">
    <source>
        <dbReference type="PROSITE" id="PS50102"/>
    </source>
</evidence>
<dbReference type="InterPro" id="IPR000504">
    <property type="entry name" value="RRM_dom"/>
</dbReference>
<feature type="compositionally biased region" description="Basic and acidic residues" evidence="7">
    <location>
        <begin position="256"/>
        <end position="267"/>
    </location>
</feature>
<evidence type="ECO:0000256" key="4">
    <source>
        <dbReference type="ARBA" id="ARBA00022884"/>
    </source>
</evidence>
<accession>A0AAW0YCZ1</accession>
<keyword evidence="3" id="KW-0677">Repeat</keyword>
<dbReference type="SMART" id="SM00360">
    <property type="entry name" value="RRM"/>
    <property type="match status" value="2"/>
</dbReference>
<evidence type="ECO:0000256" key="3">
    <source>
        <dbReference type="ARBA" id="ARBA00022737"/>
    </source>
</evidence>
<dbReference type="FunFam" id="3.30.70.330:FF:000105">
    <property type="entry name" value="HIV Tat-specific factor 1 homolog"/>
    <property type="match status" value="1"/>
</dbReference>
<evidence type="ECO:0000256" key="7">
    <source>
        <dbReference type="SAM" id="MobiDB-lite"/>
    </source>
</evidence>
<dbReference type="CDD" id="cd12285">
    <property type="entry name" value="RRM3_RBM39_like"/>
    <property type="match status" value="1"/>
</dbReference>
<keyword evidence="5" id="KW-0508">mRNA splicing</keyword>
<reference evidence="9 10" key="1">
    <citation type="journal article" date="2024" name="bioRxiv">
        <title>Comparative genomics of Cryptococcus and Kwoniella reveals pathogenesis evolution and contrasting karyotype dynamics via intercentromeric recombination or chromosome fusion.</title>
        <authorList>
            <person name="Coelho M.A."/>
            <person name="David-Palma M."/>
            <person name="Shea T."/>
            <person name="Bowers K."/>
            <person name="McGinley-Smith S."/>
            <person name="Mohammad A.W."/>
            <person name="Gnirke A."/>
            <person name="Yurkov A.M."/>
            <person name="Nowrousian M."/>
            <person name="Sun S."/>
            <person name="Cuomo C.A."/>
            <person name="Heitman J."/>
        </authorList>
    </citation>
    <scope>NUCLEOTIDE SEQUENCE [LARGE SCALE GENOMIC DNA]</scope>
    <source>
        <strain evidence="9 10">CBS 13917</strain>
    </source>
</reference>
<sequence>MPANAPILGKFEEDPRVHFDKTAGKWQYEDDDGTEYEWTGQTWIPLVDEELWKAQQAAYSVAGVDENTPANAVIAREEKRNKKRKKDEKDYTSNTSGTSSLASIGPNLNPTNGASSSTSAASTSRSTAPPAAPKKTAVWVTNLPPNATVPLLASVFSKAGVLLIDDEGEPRIKLYYDDDGKFKGEALVMYFKEGSVDLAITLLDDTELELGAGFGNMRVRVAEYEKGQGKKDAGSEKKAESGGDKPMRGAEGMTGGEKKKLSAEQKQKMSKRIKTMQSKITWNSDDDSDDPAAPLGGAPAPLANRFNRVVVLKGMFAPEDIEKDPGLLLELKEDVRDEAETMGRVTSVVLYDKEDDGVMTIKFKDSVSALACVKKMNGRFFDGRQIYAGLYTGKERFRKSGGIRDFGDDDEGDAKERERLDNFAQWLVDGEEEEATQ</sequence>
<dbReference type="InterPro" id="IPR012677">
    <property type="entry name" value="Nucleotide-bd_a/b_plait_sf"/>
</dbReference>
<name>A0AAW0YCZ1_9TREE</name>
<dbReference type="Gene3D" id="3.30.70.330">
    <property type="match status" value="2"/>
</dbReference>
<evidence type="ECO:0000256" key="6">
    <source>
        <dbReference type="PROSITE-ProRule" id="PRU00176"/>
    </source>
</evidence>
<dbReference type="GO" id="GO:0000398">
    <property type="term" value="P:mRNA splicing, via spliceosome"/>
    <property type="evidence" value="ECO:0007669"/>
    <property type="project" value="UniProtKB-ARBA"/>
</dbReference>
<keyword evidence="2" id="KW-0507">mRNA processing</keyword>
<feature type="compositionally biased region" description="Low complexity" evidence="7">
    <location>
        <begin position="114"/>
        <end position="133"/>
    </location>
</feature>
<comment type="caution">
    <text evidence="9">The sequence shown here is derived from an EMBL/GenBank/DDBJ whole genome shotgun (WGS) entry which is preliminary data.</text>
</comment>
<feature type="region of interest" description="Disordered" evidence="7">
    <location>
        <begin position="225"/>
        <end position="299"/>
    </location>
</feature>
<evidence type="ECO:0000256" key="2">
    <source>
        <dbReference type="ARBA" id="ARBA00022664"/>
    </source>
</evidence>
<keyword evidence="4 6" id="KW-0694">RNA-binding</keyword>
<dbReference type="AlphaFoldDB" id="A0AAW0YCZ1"/>
<evidence type="ECO:0000256" key="5">
    <source>
        <dbReference type="ARBA" id="ARBA00023187"/>
    </source>
</evidence>
<dbReference type="PANTHER" id="PTHR15608">
    <property type="entry name" value="SPLICING FACTOR U2AF-ASSOCIATED PROTEIN 2"/>
    <property type="match status" value="1"/>
</dbReference>
<dbReference type="InterPro" id="IPR035979">
    <property type="entry name" value="RBD_domain_sf"/>
</dbReference>
<feature type="region of interest" description="Disordered" evidence="7">
    <location>
        <begin position="70"/>
        <end position="133"/>
    </location>
</feature>
<comment type="similarity">
    <text evidence="1">Belongs to the HTATSF1 family.</text>
</comment>
<dbReference type="Pfam" id="PF00076">
    <property type="entry name" value="RRM_1"/>
    <property type="match status" value="1"/>
</dbReference>